<evidence type="ECO:0000256" key="3">
    <source>
        <dbReference type="ARBA" id="ARBA00009285"/>
    </source>
</evidence>
<comment type="subcellular location">
    <subcellularLocation>
        <location evidence="2">Cytoplasm</location>
    </subcellularLocation>
    <subcellularLocation>
        <location evidence="1">Nucleus</location>
    </subcellularLocation>
</comment>
<dbReference type="GO" id="GO:0003723">
    <property type="term" value="F:RNA binding"/>
    <property type="evidence" value="ECO:0007669"/>
    <property type="project" value="InterPro"/>
</dbReference>
<dbReference type="Pfam" id="PF22602">
    <property type="entry name" value="NXF_NTF2"/>
    <property type="match status" value="1"/>
</dbReference>
<dbReference type="Gene3D" id="3.10.450.50">
    <property type="match status" value="1"/>
</dbReference>
<evidence type="ECO:0000256" key="1">
    <source>
        <dbReference type="ARBA" id="ARBA00004123"/>
    </source>
</evidence>
<dbReference type="InterPro" id="IPR002075">
    <property type="entry name" value="NTF2_dom"/>
</dbReference>
<dbReference type="GeneTree" id="ENSGT00390000007539"/>
<organism evidence="10 11">
    <name type="scientific">Bos indicus x Bos taurus</name>
    <name type="common">Hybrid cattle</name>
    <dbReference type="NCBI Taxonomy" id="30522"/>
    <lineage>
        <taxon>Eukaryota</taxon>
        <taxon>Metazoa</taxon>
        <taxon>Chordata</taxon>
        <taxon>Craniata</taxon>
        <taxon>Vertebrata</taxon>
        <taxon>Euteleostomi</taxon>
        <taxon>Mammalia</taxon>
        <taxon>Eutheria</taxon>
        <taxon>Laurasiatheria</taxon>
        <taxon>Artiodactyla</taxon>
        <taxon>Ruminantia</taxon>
        <taxon>Pecora</taxon>
        <taxon>Bovidae</taxon>
        <taxon>Bovinae</taxon>
        <taxon>Bos</taxon>
    </lineage>
</organism>
<dbReference type="InterPro" id="IPR035979">
    <property type="entry name" value="RBD_domain_sf"/>
</dbReference>
<keyword evidence="7" id="KW-0539">Nucleus</keyword>
<dbReference type="InterPro" id="IPR018222">
    <property type="entry name" value="Nuclear_transport_factor_2_euk"/>
</dbReference>
<evidence type="ECO:0000256" key="5">
    <source>
        <dbReference type="ARBA" id="ARBA00022490"/>
    </source>
</evidence>
<feature type="region of interest" description="Disordered" evidence="8">
    <location>
        <begin position="32"/>
        <end position="51"/>
    </location>
</feature>
<dbReference type="SUPFAM" id="SSF54928">
    <property type="entry name" value="RNA-binding domain, RBD"/>
    <property type="match status" value="1"/>
</dbReference>
<dbReference type="PANTHER" id="PTHR10662">
    <property type="entry name" value="NUCLEAR RNA EXPORT FACTOR"/>
    <property type="match status" value="1"/>
</dbReference>
<evidence type="ECO:0000259" key="9">
    <source>
        <dbReference type="PROSITE" id="PS50177"/>
    </source>
</evidence>
<dbReference type="GO" id="GO:0005634">
    <property type="term" value="C:nucleus"/>
    <property type="evidence" value="ECO:0007669"/>
    <property type="project" value="UniProtKB-SubCell"/>
</dbReference>
<name>A0A4W2GBI5_BOBOX</name>
<dbReference type="Pfam" id="PF24048">
    <property type="entry name" value="LRR_NXF1-5"/>
    <property type="match status" value="1"/>
</dbReference>
<dbReference type="PANTHER" id="PTHR10662:SF12">
    <property type="entry name" value="NUCLEAR RNA EXPORT FACTOR 3"/>
    <property type="match status" value="1"/>
</dbReference>
<dbReference type="GO" id="GO:0005737">
    <property type="term" value="C:cytoplasm"/>
    <property type="evidence" value="ECO:0007669"/>
    <property type="project" value="UniProtKB-SubCell"/>
</dbReference>
<evidence type="ECO:0000256" key="7">
    <source>
        <dbReference type="ARBA" id="ARBA00023242"/>
    </source>
</evidence>
<evidence type="ECO:0000256" key="6">
    <source>
        <dbReference type="ARBA" id="ARBA00022816"/>
    </source>
</evidence>
<comment type="similarity">
    <text evidence="3">Belongs to the NXF family.</text>
</comment>
<dbReference type="FunFam" id="3.10.450.50:FF:000004">
    <property type="entry name" value="Nuclear RNA export factor 1"/>
    <property type="match status" value="1"/>
</dbReference>
<keyword evidence="4" id="KW-0813">Transport</keyword>
<dbReference type="GO" id="GO:0016973">
    <property type="term" value="P:poly(A)+ mRNA export from nucleus"/>
    <property type="evidence" value="ECO:0007669"/>
    <property type="project" value="TreeGrafter"/>
</dbReference>
<dbReference type="InterPro" id="IPR032710">
    <property type="entry name" value="NTF2-like_dom_sf"/>
</dbReference>
<dbReference type="InterPro" id="IPR030217">
    <property type="entry name" value="NXF_fam"/>
</dbReference>
<dbReference type="SUPFAM" id="SSF54427">
    <property type="entry name" value="NTF2-like"/>
    <property type="match status" value="1"/>
</dbReference>
<reference evidence="11" key="1">
    <citation type="submission" date="2018-11" db="EMBL/GenBank/DDBJ databases">
        <title>Haplotype-resolved cattle genomes.</title>
        <authorList>
            <person name="Low W.Y."/>
            <person name="Tearle R."/>
            <person name="Bickhart D.M."/>
            <person name="Rosen B.D."/>
            <person name="Koren S."/>
            <person name="Rhie A."/>
            <person name="Hiendleder S."/>
            <person name="Phillippy A.M."/>
            <person name="Smith T.P.L."/>
            <person name="Williams J.L."/>
        </authorList>
    </citation>
    <scope>NUCLEOTIDE SEQUENCE [LARGE SCALE GENOMIC DNA]</scope>
</reference>
<keyword evidence="5" id="KW-0963">Cytoplasm</keyword>
<evidence type="ECO:0000256" key="4">
    <source>
        <dbReference type="ARBA" id="ARBA00022448"/>
    </source>
</evidence>
<protein>
    <submittedName>
        <fullName evidence="10">Nuclear RNA export factor 3-like</fullName>
    </submittedName>
</protein>
<evidence type="ECO:0000256" key="2">
    <source>
        <dbReference type="ARBA" id="ARBA00004496"/>
    </source>
</evidence>
<evidence type="ECO:0000313" key="10">
    <source>
        <dbReference type="Ensembl" id="ENSBIXP00005014221.1"/>
    </source>
</evidence>
<evidence type="ECO:0000313" key="11">
    <source>
        <dbReference type="Proteomes" id="UP000429181"/>
    </source>
</evidence>
<feature type="region of interest" description="Disordered" evidence="8">
    <location>
        <begin position="502"/>
        <end position="529"/>
    </location>
</feature>
<dbReference type="InterPro" id="IPR015245">
    <property type="entry name" value="Tap_RNA-bd"/>
</dbReference>
<feature type="domain" description="NTF2" evidence="9">
    <location>
        <begin position="347"/>
        <end position="497"/>
    </location>
</feature>
<dbReference type="InterPro" id="IPR057125">
    <property type="entry name" value="NXF1/2/3/5-like_LRR"/>
</dbReference>
<dbReference type="Gene3D" id="3.30.70.330">
    <property type="match status" value="1"/>
</dbReference>
<gene>
    <name evidence="10" type="primary">LOC113888098</name>
</gene>
<sequence>MLLSILEHTDKVNSLQRRARSSGITQRQYACWSEPVTSQQQQDRDSKESDARMDIQGRYAPYAIPSHHWRSSFQRKDQMHVNMETEQKPPERTMKTNRQDETLGSWFKIIIPFGIKYDEKWLMNLIQKKCSVPFTAVEFHYEKMQAQFFVENANVACALKNVSGKICNEDNEKISIFVEPCDAPQSVQKTLTSEKLEQIKPVFPSFWFPGDFIPCDIGTTWNRRNSTATSLNIHPGIRPMLSSLYLSNKKPYLVHGLSTIKEIASTTKNLNLSNTEVKIAGEMDKDRSAVCTTFRDESTNMRSSSALSLHPYDGQETLSGSKCAVEAPKCLPMCKGSFFGSEELKSLILKFLQQYYLIHDYGDRQGLLGAYHEEACFSLAIPFQPKDPALSSTCAYFLDNRNMKILKDPNLRVQMMKHTKHDIVHTLCALPKTQHDFSSFVVDMCFQMEMMLCFSVNGVFKEVEGTSPGCVRAFTRTFIATPASPSSVCIVNDELFVSKASPSEAQHLHPPSQYLHSPPVPRTPSPRSSRKWCRLYSSRLG</sequence>
<dbReference type="Pfam" id="PF09162">
    <property type="entry name" value="Tap-RNA_bind"/>
    <property type="match status" value="1"/>
</dbReference>
<proteinExistence type="inferred from homology"/>
<feature type="compositionally biased region" description="Basic and acidic residues" evidence="8">
    <location>
        <begin position="42"/>
        <end position="51"/>
    </location>
</feature>
<dbReference type="Proteomes" id="UP000429181">
    <property type="component" value="Unassembled WGS sequence"/>
</dbReference>
<dbReference type="FunFam" id="3.30.70.330:FF:000165">
    <property type="entry name" value="nuclear RNA export factor 1"/>
    <property type="match status" value="1"/>
</dbReference>
<keyword evidence="6" id="KW-0509">mRNA transport</keyword>
<accession>A0A4W2GBI5</accession>
<dbReference type="PROSITE" id="PS50177">
    <property type="entry name" value="NTF2_DOMAIN"/>
    <property type="match status" value="1"/>
</dbReference>
<dbReference type="InterPro" id="IPR012677">
    <property type="entry name" value="Nucleotide-bd_a/b_plait_sf"/>
</dbReference>
<dbReference type="AlphaFoldDB" id="A0A4W2GBI5"/>
<dbReference type="Ensembl" id="ENSBIXT00005047047.1">
    <property type="protein sequence ID" value="ENSBIXP00005014221.1"/>
    <property type="gene ID" value="ENSBIXG00005002953.1"/>
</dbReference>
<evidence type="ECO:0000256" key="8">
    <source>
        <dbReference type="SAM" id="MobiDB-lite"/>
    </source>
</evidence>
<reference evidence="10" key="2">
    <citation type="submission" date="2025-08" db="UniProtKB">
        <authorList>
            <consortium name="Ensembl"/>
        </authorList>
    </citation>
    <scope>IDENTIFICATION</scope>
</reference>